<keyword evidence="1" id="KW-1133">Transmembrane helix</keyword>
<dbReference type="AlphaFoldDB" id="A0A1R2AMK1"/>
<evidence type="ECO:0000256" key="1">
    <source>
        <dbReference type="SAM" id="Phobius"/>
    </source>
</evidence>
<reference evidence="2 3" key="1">
    <citation type="submission" date="2016-11" db="EMBL/GenBank/DDBJ databases">
        <title>The macronuclear genome of Stentor coeruleus: a giant cell with tiny introns.</title>
        <authorList>
            <person name="Slabodnick M."/>
            <person name="Ruby J.G."/>
            <person name="Reiff S.B."/>
            <person name="Swart E.C."/>
            <person name="Gosai S."/>
            <person name="Prabakaran S."/>
            <person name="Witkowska E."/>
            <person name="Larue G.E."/>
            <person name="Fisher S."/>
            <person name="Freeman R.M."/>
            <person name="Gunawardena J."/>
            <person name="Chu W."/>
            <person name="Stover N.A."/>
            <person name="Gregory B.D."/>
            <person name="Nowacki M."/>
            <person name="Derisi J."/>
            <person name="Roy S.W."/>
            <person name="Marshall W.F."/>
            <person name="Sood P."/>
        </authorList>
    </citation>
    <scope>NUCLEOTIDE SEQUENCE [LARGE SCALE GENOMIC DNA]</scope>
    <source>
        <strain evidence="2">WM001</strain>
    </source>
</reference>
<evidence type="ECO:0000313" key="3">
    <source>
        <dbReference type="Proteomes" id="UP000187209"/>
    </source>
</evidence>
<organism evidence="2 3">
    <name type="scientific">Stentor coeruleus</name>
    <dbReference type="NCBI Taxonomy" id="5963"/>
    <lineage>
        <taxon>Eukaryota</taxon>
        <taxon>Sar</taxon>
        <taxon>Alveolata</taxon>
        <taxon>Ciliophora</taxon>
        <taxon>Postciliodesmatophora</taxon>
        <taxon>Heterotrichea</taxon>
        <taxon>Heterotrichida</taxon>
        <taxon>Stentoridae</taxon>
        <taxon>Stentor</taxon>
    </lineage>
</organism>
<evidence type="ECO:0000313" key="2">
    <source>
        <dbReference type="EMBL" id="OMJ65751.1"/>
    </source>
</evidence>
<proteinExistence type="predicted"/>
<protein>
    <submittedName>
        <fullName evidence="2">Uncharacterized protein</fullName>
    </submittedName>
</protein>
<keyword evidence="1" id="KW-0812">Transmembrane</keyword>
<sequence>MLIPFYSYTHDLSFQRRIDALELLELKELTANEMDRIERGLLKYDIMWWINRVGFVFFGFILYKGQLLDRCTAHSLSLTRGLYSFFLGYQYLLLGDLLSGSLLWEEYKYVFYKYEPLIRASKIAKSPYFIHD</sequence>
<dbReference type="EMBL" id="MPUH01001959">
    <property type="protein sequence ID" value="OMJ65751.1"/>
    <property type="molecule type" value="Genomic_DNA"/>
</dbReference>
<feature type="transmembrane region" description="Helical" evidence="1">
    <location>
        <begin position="83"/>
        <end position="104"/>
    </location>
</feature>
<name>A0A1R2AMK1_9CILI</name>
<gene>
    <name evidence="2" type="ORF">SteCoe_37678</name>
</gene>
<feature type="transmembrane region" description="Helical" evidence="1">
    <location>
        <begin position="46"/>
        <end position="63"/>
    </location>
</feature>
<comment type="caution">
    <text evidence="2">The sequence shown here is derived from an EMBL/GenBank/DDBJ whole genome shotgun (WGS) entry which is preliminary data.</text>
</comment>
<keyword evidence="1" id="KW-0472">Membrane</keyword>
<keyword evidence="3" id="KW-1185">Reference proteome</keyword>
<dbReference type="Proteomes" id="UP000187209">
    <property type="component" value="Unassembled WGS sequence"/>
</dbReference>
<accession>A0A1R2AMK1</accession>